<reference evidence="2" key="1">
    <citation type="journal article" date="2020" name="Stud. Mycol.">
        <title>101 Dothideomycetes genomes: a test case for predicting lifestyles and emergence of pathogens.</title>
        <authorList>
            <person name="Haridas S."/>
            <person name="Albert R."/>
            <person name="Binder M."/>
            <person name="Bloem J."/>
            <person name="Labutti K."/>
            <person name="Salamov A."/>
            <person name="Andreopoulos B."/>
            <person name="Baker S."/>
            <person name="Barry K."/>
            <person name="Bills G."/>
            <person name="Bluhm B."/>
            <person name="Cannon C."/>
            <person name="Castanera R."/>
            <person name="Culley D."/>
            <person name="Daum C."/>
            <person name="Ezra D."/>
            <person name="Gonzalez J."/>
            <person name="Henrissat B."/>
            <person name="Kuo A."/>
            <person name="Liang C."/>
            <person name="Lipzen A."/>
            <person name="Lutzoni F."/>
            <person name="Magnuson J."/>
            <person name="Mondo S."/>
            <person name="Nolan M."/>
            <person name="Ohm R."/>
            <person name="Pangilinan J."/>
            <person name="Park H.-J."/>
            <person name="Ramirez L."/>
            <person name="Alfaro M."/>
            <person name="Sun H."/>
            <person name="Tritt A."/>
            <person name="Yoshinaga Y."/>
            <person name="Zwiers L.-H."/>
            <person name="Turgeon B."/>
            <person name="Goodwin S."/>
            <person name="Spatafora J."/>
            <person name="Crous P."/>
            <person name="Grigoriev I."/>
        </authorList>
    </citation>
    <scope>NUCLEOTIDE SEQUENCE</scope>
    <source>
        <strain evidence="2">CBS 627.86</strain>
    </source>
</reference>
<evidence type="ECO:0000256" key="1">
    <source>
        <dbReference type="SAM" id="SignalP"/>
    </source>
</evidence>
<dbReference type="Proteomes" id="UP000799770">
    <property type="component" value="Unassembled WGS sequence"/>
</dbReference>
<evidence type="ECO:0000313" key="3">
    <source>
        <dbReference type="Proteomes" id="UP000799770"/>
    </source>
</evidence>
<dbReference type="EMBL" id="ML977311">
    <property type="protein sequence ID" value="KAF2122166.1"/>
    <property type="molecule type" value="Genomic_DNA"/>
</dbReference>
<feature type="chain" id="PRO_5025617765" evidence="1">
    <location>
        <begin position="17"/>
        <end position="176"/>
    </location>
</feature>
<proteinExistence type="predicted"/>
<organism evidence="2 3">
    <name type="scientific">Lophiotrema nucula</name>
    <dbReference type="NCBI Taxonomy" id="690887"/>
    <lineage>
        <taxon>Eukaryota</taxon>
        <taxon>Fungi</taxon>
        <taxon>Dikarya</taxon>
        <taxon>Ascomycota</taxon>
        <taxon>Pezizomycotina</taxon>
        <taxon>Dothideomycetes</taxon>
        <taxon>Pleosporomycetidae</taxon>
        <taxon>Pleosporales</taxon>
        <taxon>Lophiotremataceae</taxon>
        <taxon>Lophiotrema</taxon>
    </lineage>
</organism>
<keyword evidence="3" id="KW-1185">Reference proteome</keyword>
<keyword evidence="1" id="KW-0732">Signal</keyword>
<dbReference type="AlphaFoldDB" id="A0A6A5ZSD4"/>
<evidence type="ECO:0000313" key="2">
    <source>
        <dbReference type="EMBL" id="KAF2122166.1"/>
    </source>
</evidence>
<gene>
    <name evidence="2" type="ORF">BDV96DRAFT_139481</name>
</gene>
<feature type="signal peptide" evidence="1">
    <location>
        <begin position="1"/>
        <end position="16"/>
    </location>
</feature>
<protein>
    <submittedName>
        <fullName evidence="2">Uncharacterized protein</fullName>
    </submittedName>
</protein>
<sequence>MKSSLILASLLSFALAGPLSTRDEDPCACDFFCVAELEAGCKCEIASKNKCHAAHQAAGLNCPEPSISEACQPFAILHVSVTTTTASPTATPTPAKKGEECGTFRGAVCDSNLICVVEDPLCADCAGVCQSDQCRGIQNIECPGGWECVVDEDVCGENGNDCAGRCEIKSEARARL</sequence>
<accession>A0A6A5ZSD4</accession>
<name>A0A6A5ZSD4_9PLEO</name>